<dbReference type="PROSITE" id="PS00086">
    <property type="entry name" value="CYTOCHROME_P450"/>
    <property type="match status" value="1"/>
</dbReference>
<dbReference type="AlphaFoldDB" id="A0A2I2G778"/>
<evidence type="ECO:0000256" key="5">
    <source>
        <dbReference type="ARBA" id="ARBA00023004"/>
    </source>
</evidence>
<dbReference type="PANTHER" id="PTHR24305:SF187">
    <property type="entry name" value="P450, PUTATIVE (EUROFUNG)-RELATED"/>
    <property type="match status" value="1"/>
</dbReference>
<dbReference type="SUPFAM" id="SSF48264">
    <property type="entry name" value="Cytochrome P450"/>
    <property type="match status" value="1"/>
</dbReference>
<keyword evidence="5 7" id="KW-0408">Iron</keyword>
<feature type="transmembrane region" description="Helical" evidence="9">
    <location>
        <begin position="62"/>
        <end position="83"/>
    </location>
</feature>
<dbReference type="PRINTS" id="PR00463">
    <property type="entry name" value="EP450I"/>
</dbReference>
<comment type="caution">
    <text evidence="10">The sequence shown here is derived from an EMBL/GenBank/DDBJ whole genome shotgun (WGS) entry which is preliminary data.</text>
</comment>
<dbReference type="CDD" id="cd11061">
    <property type="entry name" value="CYP67-like"/>
    <property type="match status" value="1"/>
</dbReference>
<accession>A0A2I2G778</accession>
<dbReference type="GO" id="GO:0016705">
    <property type="term" value="F:oxidoreductase activity, acting on paired donors, with incorporation or reduction of molecular oxygen"/>
    <property type="evidence" value="ECO:0007669"/>
    <property type="project" value="InterPro"/>
</dbReference>
<comment type="similarity">
    <text evidence="2 8">Belongs to the cytochrome P450 family.</text>
</comment>
<keyword evidence="4 8" id="KW-0560">Oxidoreductase</keyword>
<comment type="cofactor">
    <cofactor evidence="1 7">
        <name>heme</name>
        <dbReference type="ChEBI" id="CHEBI:30413"/>
    </cofactor>
</comment>
<evidence type="ECO:0000256" key="4">
    <source>
        <dbReference type="ARBA" id="ARBA00023002"/>
    </source>
</evidence>
<feature type="transmembrane region" description="Helical" evidence="9">
    <location>
        <begin position="36"/>
        <end position="55"/>
    </location>
</feature>
<protein>
    <submittedName>
        <fullName evidence="10">Cytochrome P450 monooxygenase</fullName>
    </submittedName>
</protein>
<evidence type="ECO:0000256" key="9">
    <source>
        <dbReference type="SAM" id="Phobius"/>
    </source>
</evidence>
<keyword evidence="6 8" id="KW-0503">Monooxygenase</keyword>
<dbReference type="Proteomes" id="UP000234275">
    <property type="component" value="Unassembled WGS sequence"/>
</dbReference>
<keyword evidence="9" id="KW-1133">Transmembrane helix</keyword>
<organism evidence="10 11">
    <name type="scientific">Aspergillus steynii IBT 23096</name>
    <dbReference type="NCBI Taxonomy" id="1392250"/>
    <lineage>
        <taxon>Eukaryota</taxon>
        <taxon>Fungi</taxon>
        <taxon>Dikarya</taxon>
        <taxon>Ascomycota</taxon>
        <taxon>Pezizomycotina</taxon>
        <taxon>Eurotiomycetes</taxon>
        <taxon>Eurotiomycetidae</taxon>
        <taxon>Eurotiales</taxon>
        <taxon>Aspergillaceae</taxon>
        <taxon>Aspergillus</taxon>
        <taxon>Aspergillus subgen. Circumdati</taxon>
    </lineage>
</organism>
<evidence type="ECO:0000256" key="1">
    <source>
        <dbReference type="ARBA" id="ARBA00001971"/>
    </source>
</evidence>
<evidence type="ECO:0000313" key="11">
    <source>
        <dbReference type="Proteomes" id="UP000234275"/>
    </source>
</evidence>
<evidence type="ECO:0000256" key="8">
    <source>
        <dbReference type="RuleBase" id="RU000461"/>
    </source>
</evidence>
<keyword evidence="11" id="KW-1185">Reference proteome</keyword>
<dbReference type="GO" id="GO:0005506">
    <property type="term" value="F:iron ion binding"/>
    <property type="evidence" value="ECO:0007669"/>
    <property type="project" value="InterPro"/>
</dbReference>
<dbReference type="GO" id="GO:0004497">
    <property type="term" value="F:monooxygenase activity"/>
    <property type="evidence" value="ECO:0007669"/>
    <property type="project" value="UniProtKB-KW"/>
</dbReference>
<dbReference type="EMBL" id="MSFO01000004">
    <property type="protein sequence ID" value="PLB48736.1"/>
    <property type="molecule type" value="Genomic_DNA"/>
</dbReference>
<dbReference type="InterPro" id="IPR017972">
    <property type="entry name" value="Cyt_P450_CS"/>
</dbReference>
<dbReference type="VEuPathDB" id="FungiDB:P170DRAFT_436479"/>
<proteinExistence type="inferred from homology"/>
<reference evidence="10 11" key="1">
    <citation type="submission" date="2016-12" db="EMBL/GenBank/DDBJ databases">
        <title>The genomes of Aspergillus section Nigri reveals drivers in fungal speciation.</title>
        <authorList>
            <consortium name="DOE Joint Genome Institute"/>
            <person name="Vesth T.C."/>
            <person name="Nybo J."/>
            <person name="Theobald S."/>
            <person name="Brandl J."/>
            <person name="Frisvad J.C."/>
            <person name="Nielsen K.F."/>
            <person name="Lyhne E.K."/>
            <person name="Kogle M.E."/>
            <person name="Kuo A."/>
            <person name="Riley R."/>
            <person name="Clum A."/>
            <person name="Nolan M."/>
            <person name="Lipzen A."/>
            <person name="Salamov A."/>
            <person name="Henrissat B."/>
            <person name="Wiebenga A."/>
            <person name="De Vries R.P."/>
            <person name="Grigoriev I.V."/>
            <person name="Mortensen U.H."/>
            <person name="Andersen M.R."/>
            <person name="Baker S.E."/>
        </authorList>
    </citation>
    <scope>NUCLEOTIDE SEQUENCE [LARGE SCALE GENOMIC DNA]</scope>
    <source>
        <strain evidence="10 11">IBT 23096</strain>
    </source>
</reference>
<dbReference type="InterPro" id="IPR002401">
    <property type="entry name" value="Cyt_P450_E_grp-I"/>
</dbReference>
<dbReference type="GO" id="GO:0020037">
    <property type="term" value="F:heme binding"/>
    <property type="evidence" value="ECO:0007669"/>
    <property type="project" value="InterPro"/>
</dbReference>
<evidence type="ECO:0000256" key="2">
    <source>
        <dbReference type="ARBA" id="ARBA00010617"/>
    </source>
</evidence>
<evidence type="ECO:0000313" key="10">
    <source>
        <dbReference type="EMBL" id="PLB48736.1"/>
    </source>
</evidence>
<gene>
    <name evidence="10" type="ORF">P170DRAFT_436479</name>
</gene>
<keyword evidence="9" id="KW-0812">Transmembrane</keyword>
<dbReference type="Gene3D" id="1.10.630.10">
    <property type="entry name" value="Cytochrome P450"/>
    <property type="match status" value="1"/>
</dbReference>
<name>A0A2I2G778_9EURO</name>
<keyword evidence="9" id="KW-0472">Membrane</keyword>
<feature type="binding site" description="axial binding residue" evidence="7">
    <location>
        <position position="478"/>
    </location>
    <ligand>
        <name>heme</name>
        <dbReference type="ChEBI" id="CHEBI:30413"/>
    </ligand>
    <ligandPart>
        <name>Fe</name>
        <dbReference type="ChEBI" id="CHEBI:18248"/>
    </ligandPart>
</feature>
<evidence type="ECO:0000256" key="3">
    <source>
        <dbReference type="ARBA" id="ARBA00022723"/>
    </source>
</evidence>
<dbReference type="PRINTS" id="PR00385">
    <property type="entry name" value="P450"/>
</dbReference>
<sequence length="536" mass="60343">MLLETSHKLLALGGISGVSAQVLVYRYGEWDVKAPALFVSYASLLLGAVVVEFVAGQNVAPLASIVLCHVAGIYLSMLVYRAFYHPLAKFPGPFLARLSNFYVTALSAKKLQLYNEVQKLHEQYGDIVRIAPTELSIIDPKAVKALHGAGSKAGKGIWYTVLEPRMNLHMDRDKKSHTQRRRIWDQGFKPEALRCYEPRITLYTDQLLAAIDKRLGTTMDMTTWFNYLSFDVMGDMAFGKSFDMLNSGKDAYLLKQVHEDMKMLGLFSHLTWLLPFFKRIPGINADYVKQWKWITSHVERRVKNRPDMPDVFSFVLDAFEKGPKTQVDYNYLLGDAYLVVVAGSDTTAVTMSGLFFNLVRDQALYKALQKELEPLLPDLSYDRLADCSLLNAAINEALRLHPAVPSGAQRMTPPEGMMIGDTYIPGNTLITIPVYTFWRDERMFARPNEFLPERWTTQPELVKDPAAFTPFNIGSHSCVGKQFGLMELRRVIAAIVTHYDVSFAPGQTEPAYLDATLDAFTAAPAPLQVVFSKRQV</sequence>
<keyword evidence="7 8" id="KW-0349">Heme</keyword>
<dbReference type="STRING" id="1392250.A0A2I2G778"/>
<evidence type="ECO:0000256" key="7">
    <source>
        <dbReference type="PIRSR" id="PIRSR602401-1"/>
    </source>
</evidence>
<dbReference type="RefSeq" id="XP_024704038.1">
    <property type="nucleotide sequence ID" value="XM_024849165.1"/>
</dbReference>
<dbReference type="InterPro" id="IPR001128">
    <property type="entry name" value="Cyt_P450"/>
</dbReference>
<dbReference type="OrthoDB" id="6692864at2759"/>
<dbReference type="Pfam" id="PF00067">
    <property type="entry name" value="p450"/>
    <property type="match status" value="1"/>
</dbReference>
<keyword evidence="3 7" id="KW-0479">Metal-binding</keyword>
<dbReference type="PANTHER" id="PTHR24305">
    <property type="entry name" value="CYTOCHROME P450"/>
    <property type="match status" value="1"/>
</dbReference>
<evidence type="ECO:0000256" key="6">
    <source>
        <dbReference type="ARBA" id="ARBA00023033"/>
    </source>
</evidence>
<dbReference type="GeneID" id="36556864"/>
<dbReference type="InterPro" id="IPR036396">
    <property type="entry name" value="Cyt_P450_sf"/>
</dbReference>
<dbReference type="InterPro" id="IPR050121">
    <property type="entry name" value="Cytochrome_P450_monoxygenase"/>
</dbReference>